<evidence type="ECO:0000256" key="3">
    <source>
        <dbReference type="SAM" id="Phobius"/>
    </source>
</evidence>
<evidence type="ECO:0000256" key="2">
    <source>
        <dbReference type="ARBA" id="ARBA00022801"/>
    </source>
</evidence>
<keyword evidence="3" id="KW-1133">Transmembrane helix</keyword>
<dbReference type="OrthoDB" id="53505at2"/>
<evidence type="ECO:0000259" key="4">
    <source>
        <dbReference type="Pfam" id="PF00561"/>
    </source>
</evidence>
<organism evidence="5 6">
    <name type="scientific">Kineothrix alysoides</name>
    <dbReference type="NCBI Taxonomy" id="1469948"/>
    <lineage>
        <taxon>Bacteria</taxon>
        <taxon>Bacillati</taxon>
        <taxon>Bacillota</taxon>
        <taxon>Clostridia</taxon>
        <taxon>Lachnospirales</taxon>
        <taxon>Lachnospiraceae</taxon>
        <taxon>Kineothrix</taxon>
    </lineage>
</organism>
<dbReference type="PANTHER" id="PTHR43194:SF2">
    <property type="entry name" value="PEROXISOMAL MEMBRANE PROTEIN LPX1"/>
    <property type="match status" value="1"/>
</dbReference>
<evidence type="ECO:0000256" key="1">
    <source>
        <dbReference type="ARBA" id="ARBA00010088"/>
    </source>
</evidence>
<dbReference type="GO" id="GO:0004177">
    <property type="term" value="F:aminopeptidase activity"/>
    <property type="evidence" value="ECO:0007669"/>
    <property type="project" value="UniProtKB-EC"/>
</dbReference>
<feature type="domain" description="AB hydrolase-1" evidence="4">
    <location>
        <begin position="89"/>
        <end position="356"/>
    </location>
</feature>
<dbReference type="STRING" id="1469948.GCA_000732725_03429"/>
<gene>
    <name evidence="5" type="ORF">EDD76_11675</name>
</gene>
<evidence type="ECO:0000313" key="5">
    <source>
        <dbReference type="EMBL" id="TCL55235.1"/>
    </source>
</evidence>
<keyword evidence="6" id="KW-1185">Reference proteome</keyword>
<dbReference type="PRINTS" id="PR00793">
    <property type="entry name" value="PROAMNOPTASE"/>
</dbReference>
<sequence length="384" mass="43675">MTETGRIRLKISSGIRKRFKKMIYILPGAAGSVIIFCLGALLILSPGKIRQYTDINGEIIKNSMAEKIFTEINGVKMGMIIKSKDISNPLLLFVHGGPGMPEYFLTEDYTTGLEEYFTVVWWDQRGAGLSYSSNMDKNTLTVEQYIDDTIAVTNYLRERFGQDKIYLMAHSWGTYFGIQAVQKAPRIYKAYIAIAQVTDQDESEELAYQYMLDYFTKAGDNAAVDKLKGNSYPSIGYNKIRDDFMHRSGIGTTHDMNSVIKGIFLTSLKNKEYTLTEKINLWRGKLLLNKNPQLKMNDDLRDKVTALEVPTYFFSGKYDYTVNCQMSEGYLKRLKAPVKGFYLFENSAHSPMFEEPEKVAQIIESDILSNSSEHAQEGVSKVMK</sequence>
<comment type="similarity">
    <text evidence="1">Belongs to the peptidase S33 family.</text>
</comment>
<dbReference type="EMBL" id="SLUO01000016">
    <property type="protein sequence ID" value="TCL55235.1"/>
    <property type="molecule type" value="Genomic_DNA"/>
</dbReference>
<comment type="caution">
    <text evidence="5">The sequence shown here is derived from an EMBL/GenBank/DDBJ whole genome shotgun (WGS) entry which is preliminary data.</text>
</comment>
<evidence type="ECO:0000313" key="6">
    <source>
        <dbReference type="Proteomes" id="UP000295718"/>
    </source>
</evidence>
<feature type="transmembrane region" description="Helical" evidence="3">
    <location>
        <begin position="21"/>
        <end position="44"/>
    </location>
</feature>
<dbReference type="SUPFAM" id="SSF53474">
    <property type="entry name" value="alpha/beta-Hydrolases"/>
    <property type="match status" value="1"/>
</dbReference>
<protein>
    <submittedName>
        <fullName evidence="5">Pimeloyl-ACP methyl ester carboxylesterase</fullName>
    </submittedName>
</protein>
<accession>A0A4R1QS44</accession>
<keyword evidence="2" id="KW-0378">Hydrolase</keyword>
<dbReference type="Pfam" id="PF00561">
    <property type="entry name" value="Abhydrolase_1"/>
    <property type="match status" value="1"/>
</dbReference>
<dbReference type="PANTHER" id="PTHR43194">
    <property type="entry name" value="HYDROLASE ALPHA/BETA FOLD FAMILY"/>
    <property type="match status" value="1"/>
</dbReference>
<dbReference type="Gene3D" id="3.40.50.1820">
    <property type="entry name" value="alpha/beta hydrolase"/>
    <property type="match status" value="1"/>
</dbReference>
<dbReference type="AlphaFoldDB" id="A0A4R1QS44"/>
<dbReference type="InterPro" id="IPR029058">
    <property type="entry name" value="AB_hydrolase_fold"/>
</dbReference>
<dbReference type="GO" id="GO:0006508">
    <property type="term" value="P:proteolysis"/>
    <property type="evidence" value="ECO:0007669"/>
    <property type="project" value="InterPro"/>
</dbReference>
<proteinExistence type="inferred from homology"/>
<dbReference type="InterPro" id="IPR000073">
    <property type="entry name" value="AB_hydrolase_1"/>
</dbReference>
<keyword evidence="3" id="KW-0812">Transmembrane</keyword>
<name>A0A4R1QS44_9FIRM</name>
<reference evidence="5 6" key="1">
    <citation type="submission" date="2019-03" db="EMBL/GenBank/DDBJ databases">
        <title>Genomic Encyclopedia of Type Strains, Phase IV (KMG-IV): sequencing the most valuable type-strain genomes for metagenomic binning, comparative biology and taxonomic classification.</title>
        <authorList>
            <person name="Goeker M."/>
        </authorList>
    </citation>
    <scope>NUCLEOTIDE SEQUENCE [LARGE SCALE GENOMIC DNA]</scope>
    <source>
        <strain evidence="5 6">DSM 100556</strain>
    </source>
</reference>
<dbReference type="InterPro" id="IPR050228">
    <property type="entry name" value="Carboxylesterase_BioH"/>
</dbReference>
<dbReference type="Proteomes" id="UP000295718">
    <property type="component" value="Unassembled WGS sequence"/>
</dbReference>
<keyword evidence="3" id="KW-0472">Membrane</keyword>
<dbReference type="InterPro" id="IPR002410">
    <property type="entry name" value="Peptidase_S33"/>
</dbReference>